<gene>
    <name evidence="1" type="ORF">PCOR1329_LOCUS28053</name>
</gene>
<keyword evidence="2" id="KW-1185">Reference proteome</keyword>
<reference evidence="1" key="1">
    <citation type="submission" date="2023-10" db="EMBL/GenBank/DDBJ databases">
        <authorList>
            <person name="Chen Y."/>
            <person name="Shah S."/>
            <person name="Dougan E. K."/>
            <person name="Thang M."/>
            <person name="Chan C."/>
        </authorList>
    </citation>
    <scope>NUCLEOTIDE SEQUENCE [LARGE SCALE GENOMIC DNA]</scope>
</reference>
<dbReference type="EMBL" id="CAUYUJ010010269">
    <property type="protein sequence ID" value="CAK0828961.1"/>
    <property type="molecule type" value="Genomic_DNA"/>
</dbReference>
<organism evidence="1 2">
    <name type="scientific">Prorocentrum cordatum</name>
    <dbReference type="NCBI Taxonomy" id="2364126"/>
    <lineage>
        <taxon>Eukaryota</taxon>
        <taxon>Sar</taxon>
        <taxon>Alveolata</taxon>
        <taxon>Dinophyceae</taxon>
        <taxon>Prorocentrales</taxon>
        <taxon>Prorocentraceae</taxon>
        <taxon>Prorocentrum</taxon>
    </lineage>
</organism>
<name>A0ABN9SAJ6_9DINO</name>
<protein>
    <submittedName>
        <fullName evidence="1">Uncharacterized protein</fullName>
    </submittedName>
</protein>
<sequence>MLSGTPQVYNDVAQALRPEAPPAAAAASPGGPGPLAEVGAACPGAHAAPRVWFRAAPPGVEGPFPVGMMVGVGNALSLYWNARGLARLAGVPFSATGGLSARHFIRHLPRVVPARPGGNSTALAEACVACSPREVLLWRYPHTCFGAWSRIRSDIQRDTHSALRASGAEGAALARLRSSDVAVHLRCFPAFNVNYPLAAFSLYADLPRPWRDASGLRFLLFGGKFGPACAQVAAALEGHLQRLFPQARVLRYFNTTEMSHEEDLLGAGAEDAVEADFAALVHAPVLVRAPGSFSLWAGLARRRGLVLSAANPPGSTWAWQQADFGRDWTWSRAPLLGPEVVERHGFDFGRPGPWIEWLRSH</sequence>
<evidence type="ECO:0000313" key="2">
    <source>
        <dbReference type="Proteomes" id="UP001189429"/>
    </source>
</evidence>
<dbReference type="Proteomes" id="UP001189429">
    <property type="component" value="Unassembled WGS sequence"/>
</dbReference>
<accession>A0ABN9SAJ6</accession>
<evidence type="ECO:0000313" key="1">
    <source>
        <dbReference type="EMBL" id="CAK0828961.1"/>
    </source>
</evidence>
<comment type="caution">
    <text evidence="1">The sequence shown here is derived from an EMBL/GenBank/DDBJ whole genome shotgun (WGS) entry which is preliminary data.</text>
</comment>
<proteinExistence type="predicted"/>